<protein>
    <submittedName>
        <fullName evidence="3">PIN-like domain-containing protein</fullName>
    </submittedName>
</protein>
<feature type="coiled-coil region" evidence="1">
    <location>
        <begin position="108"/>
        <end position="135"/>
    </location>
</feature>
<feature type="domain" description="PIN like" evidence="2">
    <location>
        <begin position="22"/>
        <end position="234"/>
    </location>
</feature>
<dbReference type="Proteomes" id="UP001164713">
    <property type="component" value="Chromosome"/>
</dbReference>
<proteinExistence type="predicted"/>
<evidence type="ECO:0000256" key="1">
    <source>
        <dbReference type="SAM" id="Coils"/>
    </source>
</evidence>
<sequence length="384" mass="44978">MEDWKKYLHQPKPVTQLLNESIIVIDTNVLLAAYQWREVTVNEVLNALQKIKDEQRLRIPLQVIKEFSRNRPHEIQQRMNDLDTLISKMQKEKPLIERVPMLEGKDSLKKIEELRENYNKVIKDFKDELINLRDHLKELFYNDHFLDKIMELAEGTILLPEQTEQDLEKEAKERFKLKIPPGFKDSSKEENSAGDFIVWSSILQLKSNVVFVSGDKKPDWVYQDSKKNPITARRELVEEFFNKTGKDFAHITPKDFVTALNPGVSEHVKEDLSKYSFESSNETDDIISDKSIKLSLLIAEIEKNLIKISFKYNIAHGEQRNSLLTNIYKAGLLNRNDKEKIESIFRIRNNLAHNINFEDSYIYMTINLAENMIEKLKIILDGND</sequence>
<dbReference type="EMBL" id="CP114066">
    <property type="protein sequence ID" value="WAT23158.1"/>
    <property type="molecule type" value="Genomic_DNA"/>
</dbReference>
<evidence type="ECO:0000313" key="3">
    <source>
        <dbReference type="EMBL" id="WAT23158.1"/>
    </source>
</evidence>
<reference evidence="3" key="1">
    <citation type="submission" date="2022-12" db="EMBL/GenBank/DDBJ databases">
        <title>Genomic of Bacillus halotolerans.</title>
        <authorList>
            <person name="Xu G."/>
            <person name="Ding Y."/>
        </authorList>
    </citation>
    <scope>NUCLEOTIDE SEQUENCE</scope>
    <source>
        <strain evidence="3">B13</strain>
    </source>
</reference>
<dbReference type="Pfam" id="PF18476">
    <property type="entry name" value="PIN_8"/>
    <property type="match status" value="1"/>
</dbReference>
<evidence type="ECO:0000259" key="2">
    <source>
        <dbReference type="Pfam" id="PF18476"/>
    </source>
</evidence>
<keyword evidence="1" id="KW-0175">Coiled coil</keyword>
<keyword evidence="4" id="KW-1185">Reference proteome</keyword>
<dbReference type="InterPro" id="IPR041578">
    <property type="entry name" value="PIN_8"/>
</dbReference>
<gene>
    <name evidence="3" type="ORF">O0R52_09445</name>
</gene>
<organism evidence="3 4">
    <name type="scientific">Bacillus halotolerans</name>
    <dbReference type="NCBI Taxonomy" id="260554"/>
    <lineage>
        <taxon>Bacteria</taxon>
        <taxon>Bacillati</taxon>
        <taxon>Bacillota</taxon>
        <taxon>Bacilli</taxon>
        <taxon>Bacillales</taxon>
        <taxon>Bacillaceae</taxon>
        <taxon>Bacillus</taxon>
    </lineage>
</organism>
<name>A0ABY7I6Y1_9BACI</name>
<dbReference type="RefSeq" id="WP_269108045.1">
    <property type="nucleotide sequence ID" value="NZ_CP114066.1"/>
</dbReference>
<evidence type="ECO:0000313" key="4">
    <source>
        <dbReference type="Proteomes" id="UP001164713"/>
    </source>
</evidence>
<accession>A0ABY7I6Y1</accession>